<feature type="domain" description="Ig-like" evidence="1">
    <location>
        <begin position="1"/>
        <end position="85"/>
    </location>
</feature>
<sequence>MTWNVTCEARGFPTNNTFHPWKHMIGDVTIRSDLHGNHEDIINSSKNTLTLNKLSLQDIGTYVCSVDNGVRGVNRDNIQTSAAVLHVKGTPVVVNNTNVTVTGEIGSSANIHIAFYNDPVVTDFTFQRNGSNIENTSRTCTYLSTNVIEVLFYNKNVKLAVSMAHLLIENLTREDFDDYNLVLTNSLGKTDFKVQLIQSGNILINSYNLKIHVICSKIIHSALS</sequence>
<evidence type="ECO:0000313" key="3">
    <source>
        <dbReference type="Proteomes" id="UP001634394"/>
    </source>
</evidence>
<dbReference type="Proteomes" id="UP001634394">
    <property type="component" value="Unassembled WGS sequence"/>
</dbReference>
<dbReference type="Gene3D" id="2.60.40.10">
    <property type="entry name" value="Immunoglobulins"/>
    <property type="match status" value="2"/>
</dbReference>
<reference evidence="2 3" key="1">
    <citation type="submission" date="2024-11" db="EMBL/GenBank/DDBJ databases">
        <title>Chromosome-level genome assembly of the freshwater bivalve Anodonta woodiana.</title>
        <authorList>
            <person name="Chen X."/>
        </authorList>
    </citation>
    <scope>NUCLEOTIDE SEQUENCE [LARGE SCALE GENOMIC DNA]</scope>
    <source>
        <strain evidence="2">MN2024</strain>
        <tissue evidence="2">Gills</tissue>
    </source>
</reference>
<dbReference type="PROSITE" id="PS50835">
    <property type="entry name" value="IG_LIKE"/>
    <property type="match status" value="1"/>
</dbReference>
<dbReference type="InterPro" id="IPR007110">
    <property type="entry name" value="Ig-like_dom"/>
</dbReference>
<dbReference type="EMBL" id="JBJQND010000002">
    <property type="protein sequence ID" value="KAL3887415.1"/>
    <property type="molecule type" value="Genomic_DNA"/>
</dbReference>
<comment type="caution">
    <text evidence="2">The sequence shown here is derived from an EMBL/GenBank/DDBJ whole genome shotgun (WGS) entry which is preliminary data.</text>
</comment>
<organism evidence="2 3">
    <name type="scientific">Sinanodonta woodiana</name>
    <name type="common">Chinese pond mussel</name>
    <name type="synonym">Anodonta woodiana</name>
    <dbReference type="NCBI Taxonomy" id="1069815"/>
    <lineage>
        <taxon>Eukaryota</taxon>
        <taxon>Metazoa</taxon>
        <taxon>Spiralia</taxon>
        <taxon>Lophotrochozoa</taxon>
        <taxon>Mollusca</taxon>
        <taxon>Bivalvia</taxon>
        <taxon>Autobranchia</taxon>
        <taxon>Heteroconchia</taxon>
        <taxon>Palaeoheterodonta</taxon>
        <taxon>Unionida</taxon>
        <taxon>Unionoidea</taxon>
        <taxon>Unionidae</taxon>
        <taxon>Unioninae</taxon>
        <taxon>Sinanodonta</taxon>
    </lineage>
</organism>
<evidence type="ECO:0000259" key="1">
    <source>
        <dbReference type="PROSITE" id="PS50835"/>
    </source>
</evidence>
<evidence type="ECO:0000313" key="2">
    <source>
        <dbReference type="EMBL" id="KAL3887415.1"/>
    </source>
</evidence>
<protein>
    <recommendedName>
        <fullName evidence="1">Ig-like domain-containing protein</fullName>
    </recommendedName>
</protein>
<dbReference type="InterPro" id="IPR013783">
    <property type="entry name" value="Ig-like_fold"/>
</dbReference>
<dbReference type="InterPro" id="IPR036179">
    <property type="entry name" value="Ig-like_dom_sf"/>
</dbReference>
<dbReference type="SUPFAM" id="SSF48726">
    <property type="entry name" value="Immunoglobulin"/>
    <property type="match status" value="2"/>
</dbReference>
<dbReference type="CDD" id="cd00096">
    <property type="entry name" value="Ig"/>
    <property type="match status" value="1"/>
</dbReference>
<keyword evidence="3" id="KW-1185">Reference proteome</keyword>
<proteinExistence type="predicted"/>
<gene>
    <name evidence="2" type="ORF">ACJMK2_027357</name>
</gene>
<accession>A0ABD3XP18</accession>
<dbReference type="AlphaFoldDB" id="A0ABD3XP18"/>
<name>A0ABD3XP18_SINWO</name>